<dbReference type="AlphaFoldDB" id="A0AAD7SUU4"/>
<accession>A0AAD7SUU4</accession>
<dbReference type="EMBL" id="JAINUG010000031">
    <property type="protein sequence ID" value="KAJ8409234.1"/>
    <property type="molecule type" value="Genomic_DNA"/>
</dbReference>
<keyword evidence="3" id="KW-1185">Reference proteome</keyword>
<comment type="caution">
    <text evidence="2">The sequence shown here is derived from an EMBL/GenBank/DDBJ whole genome shotgun (WGS) entry which is preliminary data.</text>
</comment>
<feature type="compositionally biased region" description="Basic and acidic residues" evidence="1">
    <location>
        <begin position="7"/>
        <end position="25"/>
    </location>
</feature>
<sequence>MKPLLCRKPDSPLARENKDDMEHSANPEVHAACGGPPNRLATASLVHRESRGGLDVELRHLRRHAGPAVIARLLKSVSPTHPGPHVSWKCERELRAGHVTTVPPVGRRQGWLVSRGSGDGQLEWKQAAGETRLSAGLNLEHLRLALIPSQALGPPPVKGARYHS</sequence>
<protein>
    <submittedName>
        <fullName evidence="2">Uncharacterized protein</fullName>
    </submittedName>
</protein>
<feature type="region of interest" description="Disordered" evidence="1">
    <location>
        <begin position="1"/>
        <end position="30"/>
    </location>
</feature>
<proteinExistence type="predicted"/>
<dbReference type="Proteomes" id="UP001221898">
    <property type="component" value="Unassembled WGS sequence"/>
</dbReference>
<organism evidence="2 3">
    <name type="scientific">Aldrovandia affinis</name>
    <dbReference type="NCBI Taxonomy" id="143900"/>
    <lineage>
        <taxon>Eukaryota</taxon>
        <taxon>Metazoa</taxon>
        <taxon>Chordata</taxon>
        <taxon>Craniata</taxon>
        <taxon>Vertebrata</taxon>
        <taxon>Euteleostomi</taxon>
        <taxon>Actinopterygii</taxon>
        <taxon>Neopterygii</taxon>
        <taxon>Teleostei</taxon>
        <taxon>Notacanthiformes</taxon>
        <taxon>Halosauridae</taxon>
        <taxon>Aldrovandia</taxon>
    </lineage>
</organism>
<evidence type="ECO:0000313" key="2">
    <source>
        <dbReference type="EMBL" id="KAJ8409234.1"/>
    </source>
</evidence>
<name>A0AAD7SUU4_9TELE</name>
<evidence type="ECO:0000313" key="3">
    <source>
        <dbReference type="Proteomes" id="UP001221898"/>
    </source>
</evidence>
<evidence type="ECO:0000256" key="1">
    <source>
        <dbReference type="SAM" id="MobiDB-lite"/>
    </source>
</evidence>
<gene>
    <name evidence="2" type="ORF">AAFF_G00234320</name>
</gene>
<reference evidence="2" key="1">
    <citation type="journal article" date="2023" name="Science">
        <title>Genome structures resolve the early diversification of teleost fishes.</title>
        <authorList>
            <person name="Parey E."/>
            <person name="Louis A."/>
            <person name="Montfort J."/>
            <person name="Bouchez O."/>
            <person name="Roques C."/>
            <person name="Iampietro C."/>
            <person name="Lluch J."/>
            <person name="Castinel A."/>
            <person name="Donnadieu C."/>
            <person name="Desvignes T."/>
            <person name="Floi Bucao C."/>
            <person name="Jouanno E."/>
            <person name="Wen M."/>
            <person name="Mejri S."/>
            <person name="Dirks R."/>
            <person name="Jansen H."/>
            <person name="Henkel C."/>
            <person name="Chen W.J."/>
            <person name="Zahm M."/>
            <person name="Cabau C."/>
            <person name="Klopp C."/>
            <person name="Thompson A.W."/>
            <person name="Robinson-Rechavi M."/>
            <person name="Braasch I."/>
            <person name="Lecointre G."/>
            <person name="Bobe J."/>
            <person name="Postlethwait J.H."/>
            <person name="Berthelot C."/>
            <person name="Roest Crollius H."/>
            <person name="Guiguen Y."/>
        </authorList>
    </citation>
    <scope>NUCLEOTIDE SEQUENCE</scope>
    <source>
        <strain evidence="2">NC1722</strain>
    </source>
</reference>